<keyword evidence="4" id="KW-1185">Reference proteome</keyword>
<gene>
    <name evidence="3" type="ORF">ACFPRH_32040</name>
</gene>
<feature type="compositionally biased region" description="Gly residues" evidence="2">
    <location>
        <begin position="324"/>
        <end position="346"/>
    </location>
</feature>
<protein>
    <submittedName>
        <fullName evidence="3">Uncharacterized protein</fullName>
    </submittedName>
</protein>
<feature type="region of interest" description="Disordered" evidence="2">
    <location>
        <begin position="134"/>
        <end position="499"/>
    </location>
</feature>
<evidence type="ECO:0000313" key="4">
    <source>
        <dbReference type="Proteomes" id="UP001596160"/>
    </source>
</evidence>
<feature type="compositionally biased region" description="Basic and acidic residues" evidence="2">
    <location>
        <begin position="134"/>
        <end position="145"/>
    </location>
</feature>
<organism evidence="3 4">
    <name type="scientific">Streptomyces amakusaensis</name>
    <dbReference type="NCBI Taxonomy" id="67271"/>
    <lineage>
        <taxon>Bacteria</taxon>
        <taxon>Bacillati</taxon>
        <taxon>Actinomycetota</taxon>
        <taxon>Actinomycetes</taxon>
        <taxon>Kitasatosporales</taxon>
        <taxon>Streptomycetaceae</taxon>
        <taxon>Streptomyces</taxon>
    </lineage>
</organism>
<feature type="coiled-coil region" evidence="1">
    <location>
        <begin position="522"/>
        <end position="608"/>
    </location>
</feature>
<keyword evidence="1" id="KW-0175">Coiled coil</keyword>
<dbReference type="Proteomes" id="UP001596160">
    <property type="component" value="Unassembled WGS sequence"/>
</dbReference>
<evidence type="ECO:0000313" key="3">
    <source>
        <dbReference type="EMBL" id="MFC5156353.1"/>
    </source>
</evidence>
<feature type="compositionally biased region" description="Gly residues" evidence="2">
    <location>
        <begin position="357"/>
        <end position="383"/>
    </location>
</feature>
<feature type="compositionally biased region" description="Pro residues" evidence="2">
    <location>
        <begin position="7"/>
        <end position="19"/>
    </location>
</feature>
<accession>A0ABW0ARR1</accession>
<reference evidence="4" key="1">
    <citation type="journal article" date="2019" name="Int. J. Syst. Evol. Microbiol.">
        <title>The Global Catalogue of Microorganisms (GCM) 10K type strain sequencing project: providing services to taxonomists for standard genome sequencing and annotation.</title>
        <authorList>
            <consortium name="The Broad Institute Genomics Platform"/>
            <consortium name="The Broad Institute Genome Sequencing Center for Infectious Disease"/>
            <person name="Wu L."/>
            <person name="Ma J."/>
        </authorList>
    </citation>
    <scope>NUCLEOTIDE SEQUENCE [LARGE SCALE GENOMIC DNA]</scope>
    <source>
        <strain evidence="4">PCU 266</strain>
    </source>
</reference>
<name>A0ABW0ARR1_9ACTN</name>
<evidence type="ECO:0000256" key="2">
    <source>
        <dbReference type="SAM" id="MobiDB-lite"/>
    </source>
</evidence>
<feature type="region of interest" description="Disordered" evidence="2">
    <location>
        <begin position="1"/>
        <end position="26"/>
    </location>
</feature>
<feature type="compositionally biased region" description="Basic and acidic residues" evidence="2">
    <location>
        <begin position="403"/>
        <end position="468"/>
    </location>
</feature>
<dbReference type="RefSeq" id="WP_344485413.1">
    <property type="nucleotide sequence ID" value="NZ_BAAASB010000029.1"/>
</dbReference>
<feature type="compositionally biased region" description="Polar residues" evidence="2">
    <location>
        <begin position="388"/>
        <end position="402"/>
    </location>
</feature>
<feature type="compositionally biased region" description="Gly residues" evidence="2">
    <location>
        <begin position="164"/>
        <end position="179"/>
    </location>
</feature>
<evidence type="ECO:0000256" key="1">
    <source>
        <dbReference type="SAM" id="Coils"/>
    </source>
</evidence>
<dbReference type="EMBL" id="JBHSKP010000033">
    <property type="protein sequence ID" value="MFC5156353.1"/>
    <property type="molecule type" value="Genomic_DNA"/>
</dbReference>
<feature type="compositionally biased region" description="Gly residues" evidence="2">
    <location>
        <begin position="187"/>
        <end position="229"/>
    </location>
</feature>
<proteinExistence type="predicted"/>
<comment type="caution">
    <text evidence="3">The sequence shown here is derived from an EMBL/GenBank/DDBJ whole genome shotgun (WGS) entry which is preliminary data.</text>
</comment>
<sequence length="654" mass="63431">MATDTAPPVPAGPPDPPAPAAVATAPVPAGDTGIMAALMAAVEPARPVAGTGAGARPDGDDPAAKADPGGVVDRSSPGVTSAGFKAPEDLAGAGSDAAGTRYKEGVIKTLIRAGATRWAKGGGTANKRLDLEKARAGAHQVKETRTTTVMKSPGLPTRNRSQEAGGGGRNSAGNSGGNSGRSSTGNGSTGTGRGTSGGTAGGGGRGSSGSNGSGGSGGGRGISGNGGGSSPKDTGSKAAKNSGNKGADGSSGKAGPGGNTGKDGKSGASGSGAGSAAGGPSGGNSGGSKGKADKAGSSGSGGGSTAGGNSANSGGSKGKDGKTGASGSGGGSGSGGTSGAGSGDSKGTGAKPDLKKGGSGRGSGGSSGSGGGSGPSSGTGKNGKTGAISHSSDGPGSRSPLQRSRETGHGDGSKVRNAVDHVKAYAKGAKDGYQDKKEENGKEHARLDEAHTGLKAKQQDPKKDDPKQRGTAVTGPGGQTVVIAPPDEEDDGVSTDVKPLTVKEIDANTLTLGTEGARGTVSRKELRNFKQYERKLEAKENHLIKVAEACKSLEAAAQEEARDCQKLAEQAKAVEGGQKLAAKLTRLADASKAQAAEAAELRKRAQRAAEMCRVVLTNIGTRYAPLYKAVVDSDETKPAELRFYNDKGSYAPAA</sequence>
<feature type="region of interest" description="Disordered" evidence="2">
    <location>
        <begin position="48"/>
        <end position="100"/>
    </location>
</feature>
<feature type="compositionally biased region" description="Gly residues" evidence="2">
    <location>
        <begin position="252"/>
        <end position="289"/>
    </location>
</feature>